<dbReference type="EMBL" id="JALJOR010000002">
    <property type="protein sequence ID" value="KAK9823465.1"/>
    <property type="molecule type" value="Genomic_DNA"/>
</dbReference>
<sequence length="92" mass="10031">MLSEWHGATAGVKTPPNHRSNCLPSAHLPSIGCLYTLPQATFEDTLKEQALAKIHSLMHKAGNQARAYCTILAHFSLPYPMMPVVDKSVNSS</sequence>
<name>A0AAW1QPP5_9CHLO</name>
<comment type="caution">
    <text evidence="1">The sequence shown here is derived from an EMBL/GenBank/DDBJ whole genome shotgun (WGS) entry which is preliminary data.</text>
</comment>
<protein>
    <submittedName>
        <fullName evidence="1">Uncharacterized protein</fullName>
    </submittedName>
</protein>
<evidence type="ECO:0000313" key="1">
    <source>
        <dbReference type="EMBL" id="KAK9823465.1"/>
    </source>
</evidence>
<evidence type="ECO:0000313" key="2">
    <source>
        <dbReference type="Proteomes" id="UP001489004"/>
    </source>
</evidence>
<gene>
    <name evidence="1" type="ORF">WJX72_002930</name>
</gene>
<dbReference type="Proteomes" id="UP001489004">
    <property type="component" value="Unassembled WGS sequence"/>
</dbReference>
<accession>A0AAW1QPP5</accession>
<organism evidence="1 2">
    <name type="scientific">[Myrmecia] bisecta</name>
    <dbReference type="NCBI Taxonomy" id="41462"/>
    <lineage>
        <taxon>Eukaryota</taxon>
        <taxon>Viridiplantae</taxon>
        <taxon>Chlorophyta</taxon>
        <taxon>core chlorophytes</taxon>
        <taxon>Trebouxiophyceae</taxon>
        <taxon>Trebouxiales</taxon>
        <taxon>Trebouxiaceae</taxon>
        <taxon>Myrmecia</taxon>
    </lineage>
</organism>
<proteinExistence type="predicted"/>
<dbReference type="AlphaFoldDB" id="A0AAW1QPP5"/>
<reference evidence="1 2" key="1">
    <citation type="journal article" date="2024" name="Nat. Commun.">
        <title>Phylogenomics reveals the evolutionary origins of lichenization in chlorophyte algae.</title>
        <authorList>
            <person name="Puginier C."/>
            <person name="Libourel C."/>
            <person name="Otte J."/>
            <person name="Skaloud P."/>
            <person name="Haon M."/>
            <person name="Grisel S."/>
            <person name="Petersen M."/>
            <person name="Berrin J.G."/>
            <person name="Delaux P.M."/>
            <person name="Dal Grande F."/>
            <person name="Keller J."/>
        </authorList>
    </citation>
    <scope>NUCLEOTIDE SEQUENCE [LARGE SCALE GENOMIC DNA]</scope>
    <source>
        <strain evidence="1 2">SAG 2043</strain>
    </source>
</reference>
<keyword evidence="2" id="KW-1185">Reference proteome</keyword>